<protein>
    <submittedName>
        <fullName evidence="7">Uncharacterized protein</fullName>
    </submittedName>
</protein>
<evidence type="ECO:0000313" key="11">
    <source>
        <dbReference type="EMBL" id="CAF3752890.1"/>
    </source>
</evidence>
<evidence type="ECO:0000256" key="1">
    <source>
        <dbReference type="ARBA" id="ARBA00007369"/>
    </source>
</evidence>
<dbReference type="EMBL" id="CAJOBE010001540">
    <property type="protein sequence ID" value="CAF3752890.1"/>
    <property type="molecule type" value="Genomic_DNA"/>
</dbReference>
<evidence type="ECO:0000313" key="12">
    <source>
        <dbReference type="Proteomes" id="UP000663889"/>
    </source>
</evidence>
<dbReference type="Proteomes" id="UP000663864">
    <property type="component" value="Unassembled WGS sequence"/>
</dbReference>
<proteinExistence type="inferred from homology"/>
<dbReference type="OrthoDB" id="10056056at2759"/>
<dbReference type="Proteomes" id="UP000663882">
    <property type="component" value="Unassembled WGS sequence"/>
</dbReference>
<dbReference type="Proteomes" id="UP000663823">
    <property type="component" value="Unassembled WGS sequence"/>
</dbReference>
<evidence type="ECO:0000313" key="7">
    <source>
        <dbReference type="EMBL" id="CAF0823182.1"/>
    </source>
</evidence>
<dbReference type="InterPro" id="IPR036387">
    <property type="entry name" value="Neurhyp_horm_dom_sf"/>
</dbReference>
<keyword evidence="2 4" id="KW-0732">Signal</keyword>
<dbReference type="PANTHER" id="PTHR11681:SF5">
    <property type="entry name" value="ISOTOCIN"/>
    <property type="match status" value="1"/>
</dbReference>
<dbReference type="GO" id="GO:0030141">
    <property type="term" value="C:secretory granule"/>
    <property type="evidence" value="ECO:0007669"/>
    <property type="project" value="TreeGrafter"/>
</dbReference>
<dbReference type="GO" id="GO:0005615">
    <property type="term" value="C:extracellular space"/>
    <property type="evidence" value="ECO:0007669"/>
    <property type="project" value="TreeGrafter"/>
</dbReference>
<dbReference type="EMBL" id="CAJNOU010000034">
    <property type="protein sequence ID" value="CAF0823182.1"/>
    <property type="molecule type" value="Genomic_DNA"/>
</dbReference>
<dbReference type="InterPro" id="IPR000981">
    <property type="entry name" value="Neurhyp_horm"/>
</dbReference>
<evidence type="ECO:0000313" key="9">
    <source>
        <dbReference type="EMBL" id="CAF3640580.1"/>
    </source>
</evidence>
<dbReference type="Pfam" id="PF00184">
    <property type="entry name" value="Hormone_5"/>
    <property type="match status" value="1"/>
</dbReference>
<dbReference type="EMBL" id="CAJNOO010000017">
    <property type="protein sequence ID" value="CAF0745004.1"/>
    <property type="molecule type" value="Genomic_DNA"/>
</dbReference>
<evidence type="ECO:0000313" key="5">
    <source>
        <dbReference type="EMBL" id="CAF0745004.1"/>
    </source>
</evidence>
<organism evidence="7 12">
    <name type="scientific">Rotaria sordida</name>
    <dbReference type="NCBI Taxonomy" id="392033"/>
    <lineage>
        <taxon>Eukaryota</taxon>
        <taxon>Metazoa</taxon>
        <taxon>Spiralia</taxon>
        <taxon>Gnathifera</taxon>
        <taxon>Rotifera</taxon>
        <taxon>Eurotatoria</taxon>
        <taxon>Bdelloidea</taxon>
        <taxon>Philodinida</taxon>
        <taxon>Philodinidae</taxon>
        <taxon>Rotaria</taxon>
    </lineage>
</organism>
<dbReference type="EMBL" id="CAJOBD010000477">
    <property type="protein sequence ID" value="CAF3675404.1"/>
    <property type="molecule type" value="Genomic_DNA"/>
</dbReference>
<feature type="chain" id="PRO_5036409419" evidence="4">
    <location>
        <begin position="20"/>
        <end position="144"/>
    </location>
</feature>
<evidence type="ECO:0000256" key="2">
    <source>
        <dbReference type="ARBA" id="ARBA00022729"/>
    </source>
</evidence>
<sequence>MHQFISFILIFAIIHLNYACYITNCPIGGKRSLQFGNNLHMHQCPRCGLNGQCFGPSICCTGSACRIGHPSDTRQCSMENRNIIPCDIKTSICSAVPNGRCAANGVCCGTESCQTDKNCLMVSNQESDNSREERLSQPEIILFE</sequence>
<dbReference type="PROSITE" id="PS00264">
    <property type="entry name" value="NEUROHYPOPHYS_HORM"/>
    <property type="match status" value="1"/>
</dbReference>
<dbReference type="Gene3D" id="2.60.9.10">
    <property type="entry name" value="Neurohypophysial hormone domain"/>
    <property type="match status" value="1"/>
</dbReference>
<evidence type="ECO:0000256" key="3">
    <source>
        <dbReference type="ARBA" id="ARBA00023157"/>
    </source>
</evidence>
<name>A0A813UIG9_9BILA</name>
<comment type="similarity">
    <text evidence="1">Belongs to the vasopressin/oxytocin family.</text>
</comment>
<comment type="caution">
    <text evidence="7">The sequence shown here is derived from an EMBL/GenBank/DDBJ whole genome shotgun (WGS) entry which is preliminary data.</text>
</comment>
<dbReference type="GO" id="GO:0005185">
    <property type="term" value="F:neurohypophyseal hormone activity"/>
    <property type="evidence" value="ECO:0007669"/>
    <property type="project" value="InterPro"/>
</dbReference>
<dbReference type="InterPro" id="IPR022423">
    <property type="entry name" value="Neurohypophysial_hormone_CS"/>
</dbReference>
<keyword evidence="3" id="KW-1015">Disulfide bond</keyword>
<dbReference type="SMART" id="SM00003">
    <property type="entry name" value="NH"/>
    <property type="match status" value="1"/>
</dbReference>
<gene>
    <name evidence="11" type="ORF">FNK824_LOCUS12350</name>
    <name evidence="10" type="ORF">JBS370_LOCUS7830</name>
    <name evidence="9" type="ORF">OTI717_LOCUS8810</name>
    <name evidence="5" type="ORF">RFH988_LOCUS960</name>
    <name evidence="7" type="ORF">SEV965_LOCUS1723</name>
    <name evidence="8" type="ORF">SEV965_LOCUS1732</name>
    <name evidence="6" type="ORF">ZHD862_LOCUS2745</name>
</gene>
<evidence type="ECO:0000256" key="4">
    <source>
        <dbReference type="SAM" id="SignalP"/>
    </source>
</evidence>
<dbReference type="PANTHER" id="PTHR11681">
    <property type="entry name" value="NEUROPHYSIN"/>
    <property type="match status" value="1"/>
</dbReference>
<dbReference type="Proteomes" id="UP000663874">
    <property type="component" value="Unassembled WGS sequence"/>
</dbReference>
<accession>A0A813UIG9</accession>
<reference evidence="7" key="1">
    <citation type="submission" date="2021-02" db="EMBL/GenBank/DDBJ databases">
        <authorList>
            <person name="Nowell W R."/>
        </authorList>
    </citation>
    <scope>NUCLEOTIDE SEQUENCE</scope>
</reference>
<evidence type="ECO:0000313" key="10">
    <source>
        <dbReference type="EMBL" id="CAF3675404.1"/>
    </source>
</evidence>
<dbReference type="EMBL" id="CAJNOU010000034">
    <property type="protein sequence ID" value="CAF0823362.1"/>
    <property type="molecule type" value="Genomic_DNA"/>
</dbReference>
<evidence type="ECO:0000313" key="8">
    <source>
        <dbReference type="EMBL" id="CAF0823362.1"/>
    </source>
</evidence>
<dbReference type="PRINTS" id="PR00831">
    <property type="entry name" value="NEUROPHYSIN"/>
</dbReference>
<dbReference type="AlphaFoldDB" id="A0A813UIG9"/>
<dbReference type="SUPFAM" id="SSF49606">
    <property type="entry name" value="Neurophysin II"/>
    <property type="match status" value="1"/>
</dbReference>
<dbReference type="Proteomes" id="UP000663889">
    <property type="component" value="Unassembled WGS sequence"/>
</dbReference>
<dbReference type="Proteomes" id="UP000663836">
    <property type="component" value="Unassembled WGS sequence"/>
</dbReference>
<evidence type="ECO:0000313" key="6">
    <source>
        <dbReference type="EMBL" id="CAF0807571.1"/>
    </source>
</evidence>
<feature type="signal peptide" evidence="4">
    <location>
        <begin position="1"/>
        <end position="19"/>
    </location>
</feature>
<dbReference type="EMBL" id="CAJOAX010000721">
    <property type="protein sequence ID" value="CAF3640580.1"/>
    <property type="molecule type" value="Genomic_DNA"/>
</dbReference>
<dbReference type="EMBL" id="CAJNOT010000055">
    <property type="protein sequence ID" value="CAF0807571.1"/>
    <property type="molecule type" value="Genomic_DNA"/>
</dbReference>